<evidence type="ECO:0000256" key="1">
    <source>
        <dbReference type="ARBA" id="ARBA00022723"/>
    </source>
</evidence>
<evidence type="ECO:0000256" key="4">
    <source>
        <dbReference type="PROSITE-ProRule" id="PRU00134"/>
    </source>
</evidence>
<reference evidence="7" key="2">
    <citation type="submission" date="2015-01" db="EMBL/GenBank/DDBJ databases">
        <title>Evolutionary Origins and Diversification of the Mycorrhizal Mutualists.</title>
        <authorList>
            <consortium name="DOE Joint Genome Institute"/>
            <consortium name="Mycorrhizal Genomics Consortium"/>
            <person name="Kohler A."/>
            <person name="Kuo A."/>
            <person name="Nagy L.G."/>
            <person name="Floudas D."/>
            <person name="Copeland A."/>
            <person name="Barry K.W."/>
            <person name="Cichocki N."/>
            <person name="Veneault-Fourrey C."/>
            <person name="LaButti K."/>
            <person name="Lindquist E.A."/>
            <person name="Lipzen A."/>
            <person name="Lundell T."/>
            <person name="Morin E."/>
            <person name="Murat C."/>
            <person name="Riley R."/>
            <person name="Ohm R."/>
            <person name="Sun H."/>
            <person name="Tunlid A."/>
            <person name="Henrissat B."/>
            <person name="Grigoriev I.V."/>
            <person name="Hibbett D.S."/>
            <person name="Martin F."/>
        </authorList>
    </citation>
    <scope>NUCLEOTIDE SEQUENCE [LARGE SCALE GENOMIC DNA]</scope>
    <source>
        <strain evidence="7">h7</strain>
    </source>
</reference>
<dbReference type="InterPro" id="IPR002893">
    <property type="entry name" value="Znf_MYND"/>
</dbReference>
<dbReference type="InterPro" id="IPR058518">
    <property type="entry name" value="DUF8205"/>
</dbReference>
<keyword evidence="3" id="KW-0862">Zinc</keyword>
<keyword evidence="1" id="KW-0479">Metal-binding</keyword>
<evidence type="ECO:0000256" key="3">
    <source>
        <dbReference type="ARBA" id="ARBA00022833"/>
    </source>
</evidence>
<reference evidence="6 7" key="1">
    <citation type="submission" date="2014-04" db="EMBL/GenBank/DDBJ databases">
        <authorList>
            <consortium name="DOE Joint Genome Institute"/>
            <person name="Kuo A."/>
            <person name="Gay G."/>
            <person name="Dore J."/>
            <person name="Kohler A."/>
            <person name="Nagy L.G."/>
            <person name="Floudas D."/>
            <person name="Copeland A."/>
            <person name="Barry K.W."/>
            <person name="Cichocki N."/>
            <person name="Veneault-Fourrey C."/>
            <person name="LaButti K."/>
            <person name="Lindquist E.A."/>
            <person name="Lipzen A."/>
            <person name="Lundell T."/>
            <person name="Morin E."/>
            <person name="Murat C."/>
            <person name="Sun H."/>
            <person name="Tunlid A."/>
            <person name="Henrissat B."/>
            <person name="Grigoriev I.V."/>
            <person name="Hibbett D.S."/>
            <person name="Martin F."/>
            <person name="Nordberg H.P."/>
            <person name="Cantor M.N."/>
            <person name="Hua S.X."/>
        </authorList>
    </citation>
    <scope>NUCLEOTIDE SEQUENCE [LARGE SCALE GENOMIC DNA]</scope>
    <source>
        <strain evidence="7">h7</strain>
    </source>
</reference>
<accession>A0A0C3BT41</accession>
<evidence type="ECO:0000313" key="6">
    <source>
        <dbReference type="EMBL" id="KIM35234.1"/>
    </source>
</evidence>
<evidence type="ECO:0000256" key="2">
    <source>
        <dbReference type="ARBA" id="ARBA00022771"/>
    </source>
</evidence>
<keyword evidence="7" id="KW-1185">Reference proteome</keyword>
<dbReference type="SUPFAM" id="SSF144232">
    <property type="entry name" value="HIT/MYND zinc finger-like"/>
    <property type="match status" value="1"/>
</dbReference>
<dbReference type="Pfam" id="PF26632">
    <property type="entry name" value="DUF8205"/>
    <property type="match status" value="1"/>
</dbReference>
<organism evidence="6 7">
    <name type="scientific">Hebeloma cylindrosporum</name>
    <dbReference type="NCBI Taxonomy" id="76867"/>
    <lineage>
        <taxon>Eukaryota</taxon>
        <taxon>Fungi</taxon>
        <taxon>Dikarya</taxon>
        <taxon>Basidiomycota</taxon>
        <taxon>Agaricomycotina</taxon>
        <taxon>Agaricomycetes</taxon>
        <taxon>Agaricomycetidae</taxon>
        <taxon>Agaricales</taxon>
        <taxon>Agaricineae</taxon>
        <taxon>Hymenogastraceae</taxon>
        <taxon>Hebeloma</taxon>
    </lineage>
</organism>
<dbReference type="Gene3D" id="6.10.140.2220">
    <property type="match status" value="1"/>
</dbReference>
<evidence type="ECO:0000259" key="5">
    <source>
        <dbReference type="PROSITE" id="PS50865"/>
    </source>
</evidence>
<proteinExistence type="predicted"/>
<dbReference type="EMBL" id="KN831826">
    <property type="protein sequence ID" value="KIM35234.1"/>
    <property type="molecule type" value="Genomic_DNA"/>
</dbReference>
<keyword evidence="2 4" id="KW-0863">Zinc-finger</keyword>
<dbReference type="GO" id="GO:0008270">
    <property type="term" value="F:zinc ion binding"/>
    <property type="evidence" value="ECO:0007669"/>
    <property type="project" value="UniProtKB-KW"/>
</dbReference>
<name>A0A0C3BT41_HEBCY</name>
<sequence>MSSTSSNPYGPSPSRKEVKQARRVLCSGSFCRNCSTKRGIKQCSNCKTVYCSRECQKADWPEHKAFCVKGELDVKKLCQTLMSNILLRRYIEVLIILKLKLLHKPDNEEPFRAQIIVGFEPPAISDFFQFFKPSAVIDNSPLQGMLQIHQIFPEDVDLGGFSKSVPFPKCELDQRRIDSCLLGLGALPFGFIQFIHGSGEKILVGSMDLTIEEESMDLARQGNDLEIPLDLEAGTPLKMPLSEWGCIELINALIRRDSGNQWLLRMNMEQKHKQAIKDASVPFFALFGASFPNGLTSSAFTDAMVAKMMHESIYVEYAEKFVRNRELA</sequence>
<dbReference type="Pfam" id="PF01753">
    <property type="entry name" value="zf-MYND"/>
    <property type="match status" value="1"/>
</dbReference>
<gene>
    <name evidence="6" type="ORF">M413DRAFT_449855</name>
</gene>
<dbReference type="HOGENOM" id="CLU_060143_0_0_1"/>
<dbReference type="Proteomes" id="UP000053424">
    <property type="component" value="Unassembled WGS sequence"/>
</dbReference>
<dbReference type="AlphaFoldDB" id="A0A0C3BT41"/>
<feature type="domain" description="MYND-type" evidence="5">
    <location>
        <begin position="31"/>
        <end position="67"/>
    </location>
</feature>
<dbReference type="OrthoDB" id="5231159at2759"/>
<protein>
    <recommendedName>
        <fullName evidence="5">MYND-type domain-containing protein</fullName>
    </recommendedName>
</protein>
<evidence type="ECO:0000313" key="7">
    <source>
        <dbReference type="Proteomes" id="UP000053424"/>
    </source>
</evidence>
<dbReference type="PROSITE" id="PS50865">
    <property type="entry name" value="ZF_MYND_2"/>
    <property type="match status" value="1"/>
</dbReference>
<dbReference type="STRING" id="686832.A0A0C3BT41"/>